<gene>
    <name evidence="3" type="ORF">BCR34DRAFT_472682</name>
</gene>
<keyword evidence="2" id="KW-0472">Membrane</keyword>
<reference evidence="3 4" key="1">
    <citation type="submission" date="2016-07" db="EMBL/GenBank/DDBJ databases">
        <title>Pervasive Adenine N6-methylation of Active Genes in Fungi.</title>
        <authorList>
            <consortium name="DOE Joint Genome Institute"/>
            <person name="Mondo S.J."/>
            <person name="Dannebaum R.O."/>
            <person name="Kuo R.C."/>
            <person name="Labutti K."/>
            <person name="Haridas S."/>
            <person name="Kuo A."/>
            <person name="Salamov A."/>
            <person name="Ahrendt S.R."/>
            <person name="Lipzen A."/>
            <person name="Sullivan W."/>
            <person name="Andreopoulos W.B."/>
            <person name="Clum A."/>
            <person name="Lindquist E."/>
            <person name="Daum C."/>
            <person name="Ramamoorthy G.K."/>
            <person name="Gryganskyi A."/>
            <person name="Culley D."/>
            <person name="Magnuson J.K."/>
            <person name="James T.Y."/>
            <person name="O'Malley M.A."/>
            <person name="Stajich J.E."/>
            <person name="Spatafora J.W."/>
            <person name="Visel A."/>
            <person name="Grigoriev I.V."/>
        </authorList>
    </citation>
    <scope>NUCLEOTIDE SEQUENCE [LARGE SCALE GENOMIC DNA]</scope>
    <source>
        <strain evidence="3 4">CBS 115471</strain>
    </source>
</reference>
<dbReference type="OrthoDB" id="2522565at2759"/>
<keyword evidence="4" id="KW-1185">Reference proteome</keyword>
<evidence type="ECO:0000313" key="3">
    <source>
        <dbReference type="EMBL" id="ORY19032.1"/>
    </source>
</evidence>
<proteinExistence type="predicted"/>
<organism evidence="3 4">
    <name type="scientific">Clohesyomyces aquaticus</name>
    <dbReference type="NCBI Taxonomy" id="1231657"/>
    <lineage>
        <taxon>Eukaryota</taxon>
        <taxon>Fungi</taxon>
        <taxon>Dikarya</taxon>
        <taxon>Ascomycota</taxon>
        <taxon>Pezizomycotina</taxon>
        <taxon>Dothideomycetes</taxon>
        <taxon>Pleosporomycetidae</taxon>
        <taxon>Pleosporales</taxon>
        <taxon>Lindgomycetaceae</taxon>
        <taxon>Clohesyomyces</taxon>
    </lineage>
</organism>
<dbReference type="AlphaFoldDB" id="A0A1Y2A924"/>
<keyword evidence="2" id="KW-1133">Transmembrane helix</keyword>
<evidence type="ECO:0000313" key="4">
    <source>
        <dbReference type="Proteomes" id="UP000193144"/>
    </source>
</evidence>
<protein>
    <submittedName>
        <fullName evidence="3">Uncharacterized protein</fullName>
    </submittedName>
</protein>
<accession>A0A1Y2A924</accession>
<feature type="transmembrane region" description="Helical" evidence="2">
    <location>
        <begin position="6"/>
        <end position="27"/>
    </location>
</feature>
<feature type="region of interest" description="Disordered" evidence="1">
    <location>
        <begin position="51"/>
        <end position="94"/>
    </location>
</feature>
<dbReference type="EMBL" id="MCFA01000004">
    <property type="protein sequence ID" value="ORY19032.1"/>
    <property type="molecule type" value="Genomic_DNA"/>
</dbReference>
<dbReference type="STRING" id="1231657.A0A1Y2A924"/>
<feature type="compositionally biased region" description="Polar residues" evidence="1">
    <location>
        <begin position="77"/>
        <end position="94"/>
    </location>
</feature>
<evidence type="ECO:0000256" key="1">
    <source>
        <dbReference type="SAM" id="MobiDB-lite"/>
    </source>
</evidence>
<evidence type="ECO:0000256" key="2">
    <source>
        <dbReference type="SAM" id="Phobius"/>
    </source>
</evidence>
<sequence>MLVNVFPRIVTVVGPLLILIYIFFIFLHERSTVEQSLSWAGGFDSHDTINTPSELNDPGVLQDPLPLPSNNNEHDTAPTSPLATHPSSPSNQGQLFLPAVATDSEGNAIVNSSIWREVFSVSTADKKYFSISFGSNFPSLNPNIIPHPHDESRWIVVAQHEKSKIQDGVFEEFVCDASFQEDGSLTCLEPPAILPVQPTNGNNCKGRLEHFSLNVGPHDMRVFYGPNGPFSIFGSQSAHTCFGLFVQDFRPLVNDFGLEALTSNLFTGATELQRPPPWSQVEKNWFLFWDILGQVYVHHDIEPERVFAQLLPDGALGPNLAPISADSDKACMAKYMPKPAPVNENLHQATNSLSITLCKRNDPSCQPSDENTFIMTIFQHKFFYDLHSIYEPYVMLFQQGAPFAVHAVSRKPIWIHGRGVLSHDTNAARWKAKDAYIPKGHTEMFYVTSMNWKAHGQRYHGYVDDVLLLGFGIEDSQTAAIDILAGDLLQDVGIC</sequence>
<name>A0A1Y2A924_9PLEO</name>
<dbReference type="Proteomes" id="UP000193144">
    <property type="component" value="Unassembled WGS sequence"/>
</dbReference>
<keyword evidence="2" id="KW-0812">Transmembrane</keyword>
<comment type="caution">
    <text evidence="3">The sequence shown here is derived from an EMBL/GenBank/DDBJ whole genome shotgun (WGS) entry which is preliminary data.</text>
</comment>